<dbReference type="SUPFAM" id="SSF51556">
    <property type="entry name" value="Metallo-dependent hydrolases"/>
    <property type="match status" value="1"/>
</dbReference>
<dbReference type="Gene3D" id="3.20.20.140">
    <property type="entry name" value="Metal-dependent hydrolases"/>
    <property type="match status" value="2"/>
</dbReference>
<accession>A0A9D1G9V8</accession>
<dbReference type="Gene3D" id="2.30.40.10">
    <property type="entry name" value="Urease, subunit C, domain 1"/>
    <property type="match status" value="1"/>
</dbReference>
<dbReference type="GO" id="GO:0004038">
    <property type="term" value="F:allantoinase activity"/>
    <property type="evidence" value="ECO:0007669"/>
    <property type="project" value="TreeGrafter"/>
</dbReference>
<dbReference type="Proteomes" id="UP000886893">
    <property type="component" value="Unassembled WGS sequence"/>
</dbReference>
<feature type="domain" description="Amidohydrolase 3" evidence="1">
    <location>
        <begin position="427"/>
        <end position="511"/>
    </location>
</feature>
<dbReference type="GO" id="GO:0005737">
    <property type="term" value="C:cytoplasm"/>
    <property type="evidence" value="ECO:0007669"/>
    <property type="project" value="TreeGrafter"/>
</dbReference>
<dbReference type="PANTHER" id="PTHR43668">
    <property type="entry name" value="ALLANTOINASE"/>
    <property type="match status" value="1"/>
</dbReference>
<dbReference type="PANTHER" id="PTHR43668:SF6">
    <property type="entry name" value="AMIDOHYDROLASE"/>
    <property type="match status" value="1"/>
</dbReference>
<dbReference type="Gene3D" id="3.30.1490.130">
    <property type="entry name" value="D-aminoacylase. Domain 3"/>
    <property type="match status" value="1"/>
</dbReference>
<dbReference type="InterPro" id="IPR011059">
    <property type="entry name" value="Metal-dep_hydrolase_composite"/>
</dbReference>
<dbReference type="InterPro" id="IPR032466">
    <property type="entry name" value="Metal_Hydrolase"/>
</dbReference>
<dbReference type="SUPFAM" id="SSF51338">
    <property type="entry name" value="Composite domain of metallo-dependent hydrolases"/>
    <property type="match status" value="1"/>
</dbReference>
<reference evidence="2" key="1">
    <citation type="submission" date="2020-10" db="EMBL/GenBank/DDBJ databases">
        <authorList>
            <person name="Gilroy R."/>
        </authorList>
    </citation>
    <scope>NUCLEOTIDE SEQUENCE</scope>
    <source>
        <strain evidence="2">14508</strain>
    </source>
</reference>
<dbReference type="InterPro" id="IPR023100">
    <property type="entry name" value="D-aminoacylase_insert_dom_sf"/>
</dbReference>
<organism evidence="2 3">
    <name type="scientific">Candidatus Caccosoma faecigallinarum</name>
    <dbReference type="NCBI Taxonomy" id="2840720"/>
    <lineage>
        <taxon>Bacteria</taxon>
        <taxon>Bacillati</taxon>
        <taxon>Bacillota</taxon>
        <taxon>Bacillota incertae sedis</taxon>
        <taxon>Candidatus Caccosoma</taxon>
    </lineage>
</organism>
<name>A0A9D1G9V8_9FIRM</name>
<dbReference type="Pfam" id="PF07969">
    <property type="entry name" value="Amidohydro_3"/>
    <property type="match status" value="1"/>
</dbReference>
<evidence type="ECO:0000259" key="1">
    <source>
        <dbReference type="Pfam" id="PF07969"/>
    </source>
</evidence>
<sequence length="531" mass="60444">MKTMFKNGLIVNGKNEPAFIGNVIIEDEKIIKITKDPVNDFQGTIIDCTNQVIAPGFIDAHSHNDWSVFKDDRVDFAIPLVGQGITTVVTGNCGFSATGYDPKGKYVDTIGSDSFALDSKHAIPDFKKWIEYLDHHTPLNVATYIGHGSVRSSINGLTKKEMTKEDYQKMLDLLEYALQNGAVGISVGLMYRPGIFVDKEELYDLGKLCKKYNKTMAFHARANSAVSMGYKSLLGRPHLLRAIDEIVDIGKTTGCKIQNSHLIFVGTKSWKCVDESLKLLHSLNDEGIPTAFDMYSYPLGASTITVILPKWYQRLPLQKRNRFFVKLRLSIEIFITKKLLGFDFDDIQIAYVQEGKENIGKTIAEIAKEKKQSKLKTYLEICNQNQFQGRVYMYRYYNDQIIEQLAKDDLSMFMTDAWYQTEGIQNPAVYNCFPKFLRLTRENKLHSLEETIYKMTGKIAQQFQLSQRGTLEEGNYADLTIFNFDEIKENPQGDKHPDGINHVFINGHHVYHQKKFNKELLANSGKGIKVK</sequence>
<dbReference type="EMBL" id="DVKI01000198">
    <property type="protein sequence ID" value="HIT17970.1"/>
    <property type="molecule type" value="Genomic_DNA"/>
</dbReference>
<protein>
    <submittedName>
        <fullName evidence="2">Amidohydrolase family protein</fullName>
    </submittedName>
</protein>
<gene>
    <name evidence="2" type="ORF">IAD04_06345</name>
</gene>
<reference evidence="2" key="2">
    <citation type="journal article" date="2021" name="PeerJ">
        <title>Extensive microbial diversity within the chicken gut microbiome revealed by metagenomics and culture.</title>
        <authorList>
            <person name="Gilroy R."/>
            <person name="Ravi A."/>
            <person name="Getino M."/>
            <person name="Pursley I."/>
            <person name="Horton D.L."/>
            <person name="Alikhan N.F."/>
            <person name="Baker D."/>
            <person name="Gharbi K."/>
            <person name="Hall N."/>
            <person name="Watson M."/>
            <person name="Adriaenssens E.M."/>
            <person name="Foster-Nyarko E."/>
            <person name="Jarju S."/>
            <person name="Secka A."/>
            <person name="Antonio M."/>
            <person name="Oren A."/>
            <person name="Chaudhuri R.R."/>
            <person name="La Ragione R."/>
            <person name="Hildebrand F."/>
            <person name="Pallen M.J."/>
        </authorList>
    </citation>
    <scope>NUCLEOTIDE SEQUENCE</scope>
    <source>
        <strain evidence="2">14508</strain>
    </source>
</reference>
<comment type="caution">
    <text evidence="2">The sequence shown here is derived from an EMBL/GenBank/DDBJ whole genome shotgun (WGS) entry which is preliminary data.</text>
</comment>
<dbReference type="InterPro" id="IPR050138">
    <property type="entry name" value="DHOase/Allantoinase_Hydrolase"/>
</dbReference>
<dbReference type="GO" id="GO:0016811">
    <property type="term" value="F:hydrolase activity, acting on carbon-nitrogen (but not peptide) bonds, in linear amides"/>
    <property type="evidence" value="ECO:0007669"/>
    <property type="project" value="InterPro"/>
</dbReference>
<dbReference type="GO" id="GO:0006145">
    <property type="term" value="P:purine nucleobase catabolic process"/>
    <property type="evidence" value="ECO:0007669"/>
    <property type="project" value="TreeGrafter"/>
</dbReference>
<evidence type="ECO:0000313" key="2">
    <source>
        <dbReference type="EMBL" id="HIT17970.1"/>
    </source>
</evidence>
<evidence type="ECO:0000313" key="3">
    <source>
        <dbReference type="Proteomes" id="UP000886893"/>
    </source>
</evidence>
<dbReference type="InterPro" id="IPR013108">
    <property type="entry name" value="Amidohydro_3"/>
</dbReference>
<proteinExistence type="predicted"/>
<dbReference type="AlphaFoldDB" id="A0A9D1G9V8"/>